<name>A0A6J6HUS5_9ZZZZ</name>
<dbReference type="GO" id="GO:0016787">
    <property type="term" value="F:hydrolase activity"/>
    <property type="evidence" value="ECO:0007669"/>
    <property type="project" value="UniProtKB-KW"/>
</dbReference>
<dbReference type="Pfam" id="PF00293">
    <property type="entry name" value="NUDIX"/>
    <property type="match status" value="1"/>
</dbReference>
<sequence length="189" mass="20730">MTIEPKEIRFVEAETQTVHSWAMFRLLRRFIKGSQGESFERTFVSTPGAVATVAVTNDGDVVLVSQYRASFNSFVLEIPAGMRDIEGEDPSVTAIRELREETGFEAESIEVLGECLSSPGVTDSSVIVYLASGLTGGQFQPHGPEEEAMETLLVPFAEALEMINDGRLKDAKSAYGLLLAARRHPHLVR</sequence>
<evidence type="ECO:0000256" key="2">
    <source>
        <dbReference type="ARBA" id="ARBA00022801"/>
    </source>
</evidence>
<dbReference type="PANTHER" id="PTHR11839:SF18">
    <property type="entry name" value="NUDIX HYDROLASE DOMAIN-CONTAINING PROTEIN"/>
    <property type="match status" value="1"/>
</dbReference>
<dbReference type="CDD" id="cd03424">
    <property type="entry name" value="NUDIX_ADPRase_Nudt5_UGPPase_Nudt14"/>
    <property type="match status" value="1"/>
</dbReference>
<organism evidence="4">
    <name type="scientific">freshwater metagenome</name>
    <dbReference type="NCBI Taxonomy" id="449393"/>
    <lineage>
        <taxon>unclassified sequences</taxon>
        <taxon>metagenomes</taxon>
        <taxon>ecological metagenomes</taxon>
    </lineage>
</organism>
<accession>A0A6J6HUS5</accession>
<dbReference type="EMBL" id="CAEZUX010000089">
    <property type="protein sequence ID" value="CAB4617612.1"/>
    <property type="molecule type" value="Genomic_DNA"/>
</dbReference>
<evidence type="ECO:0000256" key="1">
    <source>
        <dbReference type="ARBA" id="ARBA00001946"/>
    </source>
</evidence>
<dbReference type="InterPro" id="IPR000086">
    <property type="entry name" value="NUDIX_hydrolase_dom"/>
</dbReference>
<gene>
    <name evidence="4" type="ORF">UFOPK1874_00815</name>
</gene>
<dbReference type="PROSITE" id="PS51462">
    <property type="entry name" value="NUDIX"/>
    <property type="match status" value="1"/>
</dbReference>
<proteinExistence type="predicted"/>
<dbReference type="AlphaFoldDB" id="A0A6J6HUS5"/>
<dbReference type="SUPFAM" id="SSF55811">
    <property type="entry name" value="Nudix"/>
    <property type="match status" value="1"/>
</dbReference>
<dbReference type="InterPro" id="IPR015797">
    <property type="entry name" value="NUDIX_hydrolase-like_dom_sf"/>
</dbReference>
<dbReference type="GO" id="GO:0019693">
    <property type="term" value="P:ribose phosphate metabolic process"/>
    <property type="evidence" value="ECO:0007669"/>
    <property type="project" value="TreeGrafter"/>
</dbReference>
<keyword evidence="2" id="KW-0378">Hydrolase</keyword>
<feature type="domain" description="Nudix hydrolase" evidence="3">
    <location>
        <begin position="46"/>
        <end position="176"/>
    </location>
</feature>
<dbReference type="Gene3D" id="3.90.79.10">
    <property type="entry name" value="Nucleoside Triphosphate Pyrophosphohydrolase"/>
    <property type="match status" value="1"/>
</dbReference>
<evidence type="ECO:0000313" key="4">
    <source>
        <dbReference type="EMBL" id="CAB4617612.1"/>
    </source>
</evidence>
<evidence type="ECO:0000259" key="3">
    <source>
        <dbReference type="PROSITE" id="PS51462"/>
    </source>
</evidence>
<dbReference type="PANTHER" id="PTHR11839">
    <property type="entry name" value="UDP/ADP-SUGAR PYROPHOSPHATASE"/>
    <property type="match status" value="1"/>
</dbReference>
<comment type="cofactor">
    <cofactor evidence="1">
        <name>Mg(2+)</name>
        <dbReference type="ChEBI" id="CHEBI:18420"/>
    </cofactor>
</comment>
<reference evidence="4" key="1">
    <citation type="submission" date="2020-05" db="EMBL/GenBank/DDBJ databases">
        <authorList>
            <person name="Chiriac C."/>
            <person name="Salcher M."/>
            <person name="Ghai R."/>
            <person name="Kavagutti S V."/>
        </authorList>
    </citation>
    <scope>NUCLEOTIDE SEQUENCE</scope>
</reference>
<dbReference type="GO" id="GO:0006753">
    <property type="term" value="P:nucleoside phosphate metabolic process"/>
    <property type="evidence" value="ECO:0007669"/>
    <property type="project" value="TreeGrafter"/>
</dbReference>
<protein>
    <submittedName>
        <fullName evidence="4">Unannotated protein</fullName>
    </submittedName>
</protein>